<dbReference type="EMBL" id="JAVDPF010000025">
    <property type="protein sequence ID" value="KAL1872154.1"/>
    <property type="molecule type" value="Genomic_DNA"/>
</dbReference>
<keyword evidence="8" id="KW-1185">Reference proteome</keyword>
<organism evidence="7 8">
    <name type="scientific">Paecilomyces lecythidis</name>
    <dbReference type="NCBI Taxonomy" id="3004212"/>
    <lineage>
        <taxon>Eukaryota</taxon>
        <taxon>Fungi</taxon>
        <taxon>Dikarya</taxon>
        <taxon>Ascomycota</taxon>
        <taxon>Pezizomycotina</taxon>
        <taxon>Eurotiomycetes</taxon>
        <taxon>Eurotiomycetidae</taxon>
        <taxon>Eurotiales</taxon>
        <taxon>Thermoascaceae</taxon>
        <taxon>Paecilomyces</taxon>
    </lineage>
</organism>
<dbReference type="Gene3D" id="1.10.630.10">
    <property type="entry name" value="Cytochrome P450"/>
    <property type="match status" value="1"/>
</dbReference>
<evidence type="ECO:0000256" key="2">
    <source>
        <dbReference type="ARBA" id="ARBA00010617"/>
    </source>
</evidence>
<dbReference type="InterPro" id="IPR001128">
    <property type="entry name" value="Cyt_P450"/>
</dbReference>
<dbReference type="SUPFAM" id="SSF48264">
    <property type="entry name" value="Cytochrome P450"/>
    <property type="match status" value="1"/>
</dbReference>
<proteinExistence type="inferred from homology"/>
<keyword evidence="3" id="KW-0479">Metal-binding</keyword>
<keyword evidence="4" id="KW-0560">Oxidoreductase</keyword>
<evidence type="ECO:0000256" key="4">
    <source>
        <dbReference type="ARBA" id="ARBA00023002"/>
    </source>
</evidence>
<comment type="caution">
    <text evidence="7">The sequence shown here is derived from an EMBL/GenBank/DDBJ whole genome shotgun (WGS) entry which is preliminary data.</text>
</comment>
<gene>
    <name evidence="7" type="ORF">Plec18167_006757</name>
</gene>
<accession>A0ABR3X884</accession>
<sequence>MACVRNCDLFHQLREPYGDVVRTGPCEETLHLNPAVPSASLHTTPKGGLTLNGIYIPKGTTVVTPQYSLMGDERNFIHPNNWIPERFTTHPELVLDKQGFVAWATRKYSCVGKISLLEIRTAAAQIVKTFDIEFAPGEDGTTMFREALDFFTTTPGPLYLVLKEWKN</sequence>
<name>A0ABR3X884_9EURO</name>
<dbReference type="InterPro" id="IPR036396">
    <property type="entry name" value="Cyt_P450_sf"/>
</dbReference>
<evidence type="ECO:0000256" key="5">
    <source>
        <dbReference type="ARBA" id="ARBA00023004"/>
    </source>
</evidence>
<comment type="similarity">
    <text evidence="2">Belongs to the cytochrome P450 family.</text>
</comment>
<reference evidence="7 8" key="1">
    <citation type="journal article" date="2024" name="IMA Fungus">
        <title>IMA Genome - F19 : A genome assembly and annotation guide to empower mycologists, including annotated draft genome sequences of Ceratocystis pirilliformis, Diaporthe australafricana, Fusarium ophioides, Paecilomyces lecythidis, and Sporothrix stenoceras.</title>
        <authorList>
            <person name="Aylward J."/>
            <person name="Wilson A.M."/>
            <person name="Visagie C.M."/>
            <person name="Spraker J."/>
            <person name="Barnes I."/>
            <person name="Buitendag C."/>
            <person name="Ceriani C."/>
            <person name="Del Mar Angel L."/>
            <person name="du Plessis D."/>
            <person name="Fuchs T."/>
            <person name="Gasser K."/>
            <person name="Kramer D."/>
            <person name="Li W."/>
            <person name="Munsamy K."/>
            <person name="Piso A."/>
            <person name="Price J.L."/>
            <person name="Sonnekus B."/>
            <person name="Thomas C."/>
            <person name="van der Nest A."/>
            <person name="van Dijk A."/>
            <person name="van Heerden A."/>
            <person name="van Vuuren N."/>
            <person name="Yilmaz N."/>
            <person name="Duong T.A."/>
            <person name="van der Merwe N.A."/>
            <person name="Wingfield M.J."/>
            <person name="Wingfield B.D."/>
        </authorList>
    </citation>
    <scope>NUCLEOTIDE SEQUENCE [LARGE SCALE GENOMIC DNA]</scope>
    <source>
        <strain evidence="7 8">CMW 18167</strain>
    </source>
</reference>
<dbReference type="Pfam" id="PF00067">
    <property type="entry name" value="p450"/>
    <property type="match status" value="1"/>
</dbReference>
<dbReference type="PANTHER" id="PTHR24305">
    <property type="entry name" value="CYTOCHROME P450"/>
    <property type="match status" value="1"/>
</dbReference>
<evidence type="ECO:0000256" key="1">
    <source>
        <dbReference type="ARBA" id="ARBA00001971"/>
    </source>
</evidence>
<comment type="cofactor">
    <cofactor evidence="1">
        <name>heme</name>
        <dbReference type="ChEBI" id="CHEBI:30413"/>
    </cofactor>
</comment>
<evidence type="ECO:0000313" key="7">
    <source>
        <dbReference type="EMBL" id="KAL1872154.1"/>
    </source>
</evidence>
<dbReference type="PANTHER" id="PTHR24305:SF187">
    <property type="entry name" value="P450, PUTATIVE (EUROFUNG)-RELATED"/>
    <property type="match status" value="1"/>
</dbReference>
<evidence type="ECO:0000256" key="3">
    <source>
        <dbReference type="ARBA" id="ARBA00022723"/>
    </source>
</evidence>
<evidence type="ECO:0000313" key="8">
    <source>
        <dbReference type="Proteomes" id="UP001583193"/>
    </source>
</evidence>
<evidence type="ECO:0000256" key="6">
    <source>
        <dbReference type="ARBA" id="ARBA00023033"/>
    </source>
</evidence>
<evidence type="ECO:0008006" key="9">
    <source>
        <dbReference type="Google" id="ProtNLM"/>
    </source>
</evidence>
<keyword evidence="5" id="KW-0408">Iron</keyword>
<keyword evidence="6" id="KW-0503">Monooxygenase</keyword>
<dbReference type="Proteomes" id="UP001583193">
    <property type="component" value="Unassembled WGS sequence"/>
</dbReference>
<dbReference type="InterPro" id="IPR050121">
    <property type="entry name" value="Cytochrome_P450_monoxygenase"/>
</dbReference>
<protein>
    <recommendedName>
        <fullName evidence="9">Cytochrome P450</fullName>
    </recommendedName>
</protein>